<keyword evidence="1" id="KW-0479">Metal-binding</keyword>
<name>A0A7S1IRG7_9EUGL</name>
<protein>
    <recommendedName>
        <fullName evidence="5">RanBP2-type domain-containing protein</fullName>
    </recommendedName>
</protein>
<proteinExistence type="predicted"/>
<keyword evidence="3" id="KW-0862">Zinc</keyword>
<accession>A0A7S1IRG7</accession>
<dbReference type="SUPFAM" id="SSF90209">
    <property type="entry name" value="Ran binding protein zinc finger-like"/>
    <property type="match status" value="1"/>
</dbReference>
<reference evidence="6" key="1">
    <citation type="submission" date="2021-01" db="EMBL/GenBank/DDBJ databases">
        <authorList>
            <person name="Corre E."/>
            <person name="Pelletier E."/>
            <person name="Niang G."/>
            <person name="Scheremetjew M."/>
            <person name="Finn R."/>
            <person name="Kale V."/>
            <person name="Holt S."/>
            <person name="Cochrane G."/>
            <person name="Meng A."/>
            <person name="Brown T."/>
            <person name="Cohen L."/>
        </authorList>
    </citation>
    <scope>NUCLEOTIDE SEQUENCE</scope>
    <source>
        <strain evidence="6">NIES-381</strain>
    </source>
</reference>
<feature type="domain" description="RanBP2-type" evidence="5">
    <location>
        <begin position="1"/>
        <end position="28"/>
    </location>
</feature>
<dbReference type="EMBL" id="HBGA01085293">
    <property type="protein sequence ID" value="CAD9020720.1"/>
    <property type="molecule type" value="Transcribed_RNA"/>
</dbReference>
<organism evidence="6">
    <name type="scientific">Eutreptiella gymnastica</name>
    <dbReference type="NCBI Taxonomy" id="73025"/>
    <lineage>
        <taxon>Eukaryota</taxon>
        <taxon>Discoba</taxon>
        <taxon>Euglenozoa</taxon>
        <taxon>Euglenida</taxon>
        <taxon>Spirocuta</taxon>
        <taxon>Euglenophyceae</taxon>
        <taxon>Eutreptiales</taxon>
        <taxon>Eutreptiaceae</taxon>
        <taxon>Eutreptiella</taxon>
    </lineage>
</organism>
<evidence type="ECO:0000256" key="2">
    <source>
        <dbReference type="ARBA" id="ARBA00022771"/>
    </source>
</evidence>
<dbReference type="AlphaFoldDB" id="A0A7S1IRG7"/>
<dbReference type="PROSITE" id="PS50199">
    <property type="entry name" value="ZF_RANBP2_2"/>
    <property type="match status" value="1"/>
</dbReference>
<evidence type="ECO:0000256" key="4">
    <source>
        <dbReference type="PROSITE-ProRule" id="PRU00322"/>
    </source>
</evidence>
<dbReference type="PROSITE" id="PS01358">
    <property type="entry name" value="ZF_RANBP2_1"/>
    <property type="match status" value="1"/>
</dbReference>
<dbReference type="SMART" id="SM00547">
    <property type="entry name" value="ZnF_RBZ"/>
    <property type="match status" value="1"/>
</dbReference>
<keyword evidence="2 4" id="KW-0863">Zinc-finger</keyword>
<evidence type="ECO:0000256" key="1">
    <source>
        <dbReference type="ARBA" id="ARBA00022723"/>
    </source>
</evidence>
<dbReference type="InterPro" id="IPR001876">
    <property type="entry name" value="Znf_RanBP2"/>
</dbReference>
<dbReference type="GO" id="GO:0008270">
    <property type="term" value="F:zinc ion binding"/>
    <property type="evidence" value="ECO:0007669"/>
    <property type="project" value="UniProtKB-KW"/>
</dbReference>
<evidence type="ECO:0000259" key="5">
    <source>
        <dbReference type="PROSITE" id="PS50199"/>
    </source>
</evidence>
<dbReference type="InterPro" id="IPR036443">
    <property type="entry name" value="Znf_RanBP2_sf"/>
</dbReference>
<evidence type="ECO:0000313" key="6">
    <source>
        <dbReference type="EMBL" id="CAD9020720.1"/>
    </source>
</evidence>
<dbReference type="Gene3D" id="2.30.30.380">
    <property type="entry name" value="Zn-finger domain of Sec23/24"/>
    <property type="match status" value="1"/>
</dbReference>
<gene>
    <name evidence="6" type="ORF">EGYM00392_LOCUS31835</name>
</gene>
<sequence length="397" mass="44666">MTWSCEVCTFANHPLLKSCEMCSASRGTSTFQTAQTTFKSAGEEFILHLGHSVLKNEKCWCAVDAGFAREVLTIEQFEDPTLQRLVRQHNTPTAICGYLAPAIALLASAYVGMNMTVEQVDEMISHLSKPTVVAPVVNEVMQYIQTDRRTYINANEAAFKTVKEEEDYVEAWVANYEISAFLKQRPDSSKVSFIRLVQLSELAVATHEELRLILSEETPFHLEHFMVEDFRPHSLSAPFDWARRHQSLPASAAMKAFVTDFKGHFATFVPVVVDGTPTLVLLNTYQSNHLNNHITAHVHRLCFSRAYSDPLVHAVLGPSAAKMLGNPSQGFAEHLDRVRHLLLNSDTFPEVEMGLTRLYPKLSADERQDFFTRACTTLELSRKFQQVQINAQTLSQG</sequence>
<evidence type="ECO:0000256" key="3">
    <source>
        <dbReference type="ARBA" id="ARBA00022833"/>
    </source>
</evidence>